<evidence type="ECO:0000256" key="3">
    <source>
        <dbReference type="ARBA" id="ARBA00022692"/>
    </source>
</evidence>
<dbReference type="OrthoDB" id="10267969at2759"/>
<name>A0A0C3S5U9_PHLG1</name>
<dbReference type="AlphaFoldDB" id="A0A0C3S5U9"/>
<proteinExistence type="inferred from homology"/>
<dbReference type="GO" id="GO:0005739">
    <property type="term" value="C:mitochondrion"/>
    <property type="evidence" value="ECO:0007669"/>
    <property type="project" value="TreeGrafter"/>
</dbReference>
<dbReference type="PANTHER" id="PTHR11266:SF50">
    <property type="entry name" value="VACUOLAR MEMBRANE PROTEIN YOR292C"/>
    <property type="match status" value="1"/>
</dbReference>
<gene>
    <name evidence="7" type="ORF">PHLGIDRAFT_114613</name>
</gene>
<dbReference type="GO" id="GO:0016020">
    <property type="term" value="C:membrane"/>
    <property type="evidence" value="ECO:0007669"/>
    <property type="project" value="UniProtKB-SubCell"/>
</dbReference>
<dbReference type="STRING" id="745531.A0A0C3S5U9"/>
<evidence type="ECO:0000256" key="2">
    <source>
        <dbReference type="ARBA" id="ARBA00006824"/>
    </source>
</evidence>
<evidence type="ECO:0000313" key="8">
    <source>
        <dbReference type="Proteomes" id="UP000053257"/>
    </source>
</evidence>
<evidence type="ECO:0000256" key="6">
    <source>
        <dbReference type="RuleBase" id="RU363053"/>
    </source>
</evidence>
<dbReference type="InterPro" id="IPR007248">
    <property type="entry name" value="Mpv17_PMP22"/>
</dbReference>
<evidence type="ECO:0000313" key="7">
    <source>
        <dbReference type="EMBL" id="KIP11486.1"/>
    </source>
</evidence>
<reference evidence="7 8" key="1">
    <citation type="journal article" date="2014" name="PLoS Genet.">
        <title>Analysis of the Phlebiopsis gigantea genome, transcriptome and secretome provides insight into its pioneer colonization strategies of wood.</title>
        <authorList>
            <person name="Hori C."/>
            <person name="Ishida T."/>
            <person name="Igarashi K."/>
            <person name="Samejima M."/>
            <person name="Suzuki H."/>
            <person name="Master E."/>
            <person name="Ferreira P."/>
            <person name="Ruiz-Duenas F.J."/>
            <person name="Held B."/>
            <person name="Canessa P."/>
            <person name="Larrondo L.F."/>
            <person name="Schmoll M."/>
            <person name="Druzhinina I.S."/>
            <person name="Kubicek C.P."/>
            <person name="Gaskell J.A."/>
            <person name="Kersten P."/>
            <person name="St John F."/>
            <person name="Glasner J."/>
            <person name="Sabat G."/>
            <person name="Splinter BonDurant S."/>
            <person name="Syed K."/>
            <person name="Yadav J."/>
            <person name="Mgbeahuruike A.C."/>
            <person name="Kovalchuk A."/>
            <person name="Asiegbu F.O."/>
            <person name="Lackner G."/>
            <person name="Hoffmeister D."/>
            <person name="Rencoret J."/>
            <person name="Gutierrez A."/>
            <person name="Sun H."/>
            <person name="Lindquist E."/>
            <person name="Barry K."/>
            <person name="Riley R."/>
            <person name="Grigoriev I.V."/>
            <person name="Henrissat B."/>
            <person name="Kues U."/>
            <person name="Berka R.M."/>
            <person name="Martinez A.T."/>
            <person name="Covert S.F."/>
            <person name="Blanchette R.A."/>
            <person name="Cullen D."/>
        </authorList>
    </citation>
    <scope>NUCLEOTIDE SEQUENCE [LARGE SCALE GENOMIC DNA]</scope>
    <source>
        <strain evidence="7 8">11061_1 CR5-6</strain>
    </source>
</reference>
<evidence type="ECO:0000256" key="1">
    <source>
        <dbReference type="ARBA" id="ARBA00004141"/>
    </source>
</evidence>
<comment type="similarity">
    <text evidence="2 6">Belongs to the peroxisomal membrane protein PXMP2/4 family.</text>
</comment>
<protein>
    <submittedName>
        <fullName evidence="7">Uncharacterized protein</fullName>
    </submittedName>
</protein>
<evidence type="ECO:0000256" key="5">
    <source>
        <dbReference type="ARBA" id="ARBA00023136"/>
    </source>
</evidence>
<sequence length="219" mass="24767">MSSIALARVYQQSFEAHPWTTLAITNGALSAFSDVVAQFTQRAICDPKGRDSHDRPPFDLTRTARFFAFGFSMGPVIGRWNVFLEKNFPLRAPSLTGRHGKGKVSLKALGKRVAADQILMAPAGLALFLGSMGIMEGRDGRHIQEKFRDLYKPLIITNWQVWPLVQLVNFRFMPLAYRVPFQSSCGVFWTLYLSLANSRENAQEDRRDQLRKTLDSQKA</sequence>
<comment type="subcellular location">
    <subcellularLocation>
        <location evidence="1">Membrane</location>
        <topology evidence="1">Multi-pass membrane protein</topology>
    </subcellularLocation>
</comment>
<dbReference type="EMBL" id="KN840446">
    <property type="protein sequence ID" value="KIP11486.1"/>
    <property type="molecule type" value="Genomic_DNA"/>
</dbReference>
<keyword evidence="5" id="KW-0472">Membrane</keyword>
<dbReference type="Pfam" id="PF04117">
    <property type="entry name" value="Mpv17_PMP22"/>
    <property type="match status" value="1"/>
</dbReference>
<accession>A0A0C3S5U9</accession>
<keyword evidence="3" id="KW-0812">Transmembrane</keyword>
<dbReference type="Proteomes" id="UP000053257">
    <property type="component" value="Unassembled WGS sequence"/>
</dbReference>
<keyword evidence="8" id="KW-1185">Reference proteome</keyword>
<dbReference type="HOGENOM" id="CLU_049109_8_0_1"/>
<dbReference type="PANTHER" id="PTHR11266">
    <property type="entry name" value="PEROXISOMAL MEMBRANE PROTEIN 2, PXMP2 MPV17"/>
    <property type="match status" value="1"/>
</dbReference>
<keyword evidence="4" id="KW-1133">Transmembrane helix</keyword>
<evidence type="ECO:0000256" key="4">
    <source>
        <dbReference type="ARBA" id="ARBA00022989"/>
    </source>
</evidence>
<organism evidence="7 8">
    <name type="scientific">Phlebiopsis gigantea (strain 11061_1 CR5-6)</name>
    <name type="common">White-rot fungus</name>
    <name type="synonym">Peniophora gigantea</name>
    <dbReference type="NCBI Taxonomy" id="745531"/>
    <lineage>
        <taxon>Eukaryota</taxon>
        <taxon>Fungi</taxon>
        <taxon>Dikarya</taxon>
        <taxon>Basidiomycota</taxon>
        <taxon>Agaricomycotina</taxon>
        <taxon>Agaricomycetes</taxon>
        <taxon>Polyporales</taxon>
        <taxon>Phanerochaetaceae</taxon>
        <taxon>Phlebiopsis</taxon>
    </lineage>
</organism>